<sequence>MEKEIAVKTEQLSELEGQLDVAIGKLGRFCEDQEIMDEQYRELYHRNRRLETKLRQRVDELDDVKKDLVVTTDRLTATKNAFEEIHGVAGKLHKELRGVNNPFLFE</sequence>
<gene>
    <name evidence="1" type="ORF">SVUK_LOCUS11150</name>
</gene>
<dbReference type="AlphaFoldDB" id="A0A3P7LA34"/>
<organism evidence="1 2">
    <name type="scientific">Strongylus vulgaris</name>
    <name type="common">Blood worm</name>
    <dbReference type="NCBI Taxonomy" id="40348"/>
    <lineage>
        <taxon>Eukaryota</taxon>
        <taxon>Metazoa</taxon>
        <taxon>Ecdysozoa</taxon>
        <taxon>Nematoda</taxon>
        <taxon>Chromadorea</taxon>
        <taxon>Rhabditida</taxon>
        <taxon>Rhabditina</taxon>
        <taxon>Rhabditomorpha</taxon>
        <taxon>Strongyloidea</taxon>
        <taxon>Strongylidae</taxon>
        <taxon>Strongylus</taxon>
    </lineage>
</organism>
<accession>A0A3P7LA34</accession>
<evidence type="ECO:0000313" key="1">
    <source>
        <dbReference type="EMBL" id="VDM76152.1"/>
    </source>
</evidence>
<name>A0A3P7LA34_STRVU</name>
<protein>
    <submittedName>
        <fullName evidence="1">Uncharacterized protein</fullName>
    </submittedName>
</protein>
<evidence type="ECO:0000313" key="2">
    <source>
        <dbReference type="Proteomes" id="UP000270094"/>
    </source>
</evidence>
<proteinExistence type="predicted"/>
<dbReference type="EMBL" id="UYYB01096437">
    <property type="protein sequence ID" value="VDM76152.1"/>
    <property type="molecule type" value="Genomic_DNA"/>
</dbReference>
<dbReference type="Proteomes" id="UP000270094">
    <property type="component" value="Unassembled WGS sequence"/>
</dbReference>
<dbReference type="OrthoDB" id="5868966at2759"/>
<keyword evidence="2" id="KW-1185">Reference proteome</keyword>
<reference evidence="1 2" key="1">
    <citation type="submission" date="2018-11" db="EMBL/GenBank/DDBJ databases">
        <authorList>
            <consortium name="Pathogen Informatics"/>
        </authorList>
    </citation>
    <scope>NUCLEOTIDE SEQUENCE [LARGE SCALE GENOMIC DNA]</scope>
</reference>